<dbReference type="EMBL" id="CM046388">
    <property type="protein sequence ID" value="KAI8573179.1"/>
    <property type="molecule type" value="Genomic_DNA"/>
</dbReference>
<evidence type="ECO:0000313" key="1">
    <source>
        <dbReference type="EMBL" id="KAI8573179.1"/>
    </source>
</evidence>
<name>A0ACC0Q736_RHOML</name>
<sequence>MAGLFTFEVHHLGRFVENSVRYVEGVANHVDDCDLDLWSKLEVEDIVERLGYPKYKMLRYRIHGLGLEKGLRVIGTEKDAMHMVEVVKGHEQIEIYVEHVIDELDANANVMPFPSLPLPEIREEVVNGENVYYNSDADESLLDLDYPLTNDSDYDDVLFDKYTEKEDENTEEQTKTNELFDSDTEMDNMANTNDQTKTDDVHECRDP</sequence>
<reference evidence="1" key="1">
    <citation type="submission" date="2022-02" db="EMBL/GenBank/DDBJ databases">
        <title>Plant Genome Project.</title>
        <authorList>
            <person name="Zhang R.-G."/>
        </authorList>
    </citation>
    <scope>NUCLEOTIDE SEQUENCE</scope>
    <source>
        <strain evidence="1">AT1</strain>
    </source>
</reference>
<accession>A0ACC0Q736</accession>
<comment type="caution">
    <text evidence="1">The sequence shown here is derived from an EMBL/GenBank/DDBJ whole genome shotgun (WGS) entry which is preliminary data.</text>
</comment>
<keyword evidence="2" id="KW-1185">Reference proteome</keyword>
<dbReference type="Proteomes" id="UP001062846">
    <property type="component" value="Chromosome 1"/>
</dbReference>
<gene>
    <name evidence="1" type="ORF">RHMOL_Rhmol01G0258700</name>
</gene>
<organism evidence="1 2">
    <name type="scientific">Rhododendron molle</name>
    <name type="common">Chinese azalea</name>
    <name type="synonym">Azalea mollis</name>
    <dbReference type="NCBI Taxonomy" id="49168"/>
    <lineage>
        <taxon>Eukaryota</taxon>
        <taxon>Viridiplantae</taxon>
        <taxon>Streptophyta</taxon>
        <taxon>Embryophyta</taxon>
        <taxon>Tracheophyta</taxon>
        <taxon>Spermatophyta</taxon>
        <taxon>Magnoliopsida</taxon>
        <taxon>eudicotyledons</taxon>
        <taxon>Gunneridae</taxon>
        <taxon>Pentapetalae</taxon>
        <taxon>asterids</taxon>
        <taxon>Ericales</taxon>
        <taxon>Ericaceae</taxon>
        <taxon>Ericoideae</taxon>
        <taxon>Rhodoreae</taxon>
        <taxon>Rhododendron</taxon>
    </lineage>
</organism>
<protein>
    <submittedName>
        <fullName evidence="1">Uncharacterized protein</fullName>
    </submittedName>
</protein>
<proteinExistence type="predicted"/>
<evidence type="ECO:0000313" key="2">
    <source>
        <dbReference type="Proteomes" id="UP001062846"/>
    </source>
</evidence>